<organism evidence="1 2">
    <name type="scientific">Streptococcus suis</name>
    <dbReference type="NCBI Taxonomy" id="1307"/>
    <lineage>
        <taxon>Bacteria</taxon>
        <taxon>Bacillati</taxon>
        <taxon>Bacillota</taxon>
        <taxon>Bacilli</taxon>
        <taxon>Lactobacillales</taxon>
        <taxon>Streptococcaceae</taxon>
        <taxon>Streptococcus</taxon>
    </lineage>
</organism>
<dbReference type="Proteomes" id="UP000548355">
    <property type="component" value="Unassembled WGS sequence"/>
</dbReference>
<dbReference type="EMBL" id="JABXEU010000013">
    <property type="protein sequence ID" value="NVH36724.1"/>
    <property type="molecule type" value="Genomic_DNA"/>
</dbReference>
<accession>A0A0Z8BDL6</accession>
<name>A0A0Z8BDL6_STRSU</name>
<sequence length="108" mass="11846">MVENLLGIPCGHNPVVLGSVVDGNTKIFGEIVTVFSGDIIFGNLKKLDVYTEGEILKLSDLYDKYKDYISPNDSLYVVVTNGLSGTIYDCGHTRRGIWHIFAKTAGYA</sequence>
<dbReference type="RefSeq" id="WP_013730166.1">
    <property type="nucleotide sequence ID" value="NZ_BCCO01000033.1"/>
</dbReference>
<evidence type="ECO:0000313" key="1">
    <source>
        <dbReference type="EMBL" id="NVH36724.1"/>
    </source>
</evidence>
<dbReference type="AlphaFoldDB" id="A0A0Z8BDL6"/>
<gene>
    <name evidence="1" type="ORF">HU146_05535</name>
</gene>
<protein>
    <submittedName>
        <fullName evidence="1">Uncharacterized protein</fullName>
    </submittedName>
</protein>
<proteinExistence type="predicted"/>
<comment type="caution">
    <text evidence="1">The sequence shown here is derived from an EMBL/GenBank/DDBJ whole genome shotgun (WGS) entry which is preliminary data.</text>
</comment>
<evidence type="ECO:0000313" key="2">
    <source>
        <dbReference type="Proteomes" id="UP000548355"/>
    </source>
</evidence>
<reference evidence="1 2" key="1">
    <citation type="submission" date="2020-06" db="EMBL/GenBank/DDBJ databases">
        <title>Pan-genome analysis of Streptococcus suis serotype 2 revealed genomic diversity among strains of different virulence.</title>
        <authorList>
            <person name="Guo G."/>
            <person name="Zhang W."/>
        </authorList>
    </citation>
    <scope>NUCLEOTIDE SEQUENCE [LARGE SCALE GENOMIC DNA]</scope>
    <source>
        <strain evidence="1 2">ZJ92091101</strain>
    </source>
</reference>